<dbReference type="EMBL" id="CP108313">
    <property type="protein sequence ID" value="WTW70105.1"/>
    <property type="molecule type" value="Genomic_DNA"/>
</dbReference>
<dbReference type="SUPFAM" id="SSF88697">
    <property type="entry name" value="PUA domain-like"/>
    <property type="match status" value="1"/>
</dbReference>
<gene>
    <name evidence="1" type="ORF">OG398_18435</name>
</gene>
<dbReference type="Gene3D" id="2.30.130.30">
    <property type="entry name" value="Hypothetical protein"/>
    <property type="match status" value="1"/>
</dbReference>
<name>A0AAU2VRD1_9ACTN</name>
<sequence length="145" mass="15845">MPALEITPSTARPLRAVSIRQPWADAIIFGNKRTENRTWALPRSAVGTILLIHASKSADRGALPTPMTDRWPDDRGALIGYARFPSSHHASTHCCTPWGEPHAWHWTLTDVHPLPTPVPCPGSLGLWTPPPTALQAITALTQNNL</sequence>
<accession>A0AAU2VRD1</accession>
<dbReference type="AlphaFoldDB" id="A0AAU2VRD1"/>
<protein>
    <submittedName>
        <fullName evidence="1">ASCH domain-containing protein</fullName>
    </submittedName>
</protein>
<evidence type="ECO:0000313" key="1">
    <source>
        <dbReference type="EMBL" id="WTW70105.1"/>
    </source>
</evidence>
<proteinExistence type="predicted"/>
<organism evidence="1">
    <name type="scientific">Streptomyces sp. NBC_00008</name>
    <dbReference type="NCBI Taxonomy" id="2903610"/>
    <lineage>
        <taxon>Bacteria</taxon>
        <taxon>Bacillati</taxon>
        <taxon>Actinomycetota</taxon>
        <taxon>Actinomycetes</taxon>
        <taxon>Kitasatosporales</taxon>
        <taxon>Streptomycetaceae</taxon>
        <taxon>Streptomyces</taxon>
    </lineage>
</organism>
<dbReference type="InterPro" id="IPR015947">
    <property type="entry name" value="PUA-like_sf"/>
</dbReference>
<reference evidence="1" key="1">
    <citation type="submission" date="2022-10" db="EMBL/GenBank/DDBJ databases">
        <title>The complete genomes of actinobacterial strains from the NBC collection.</title>
        <authorList>
            <person name="Joergensen T.S."/>
            <person name="Alvarez Arevalo M."/>
            <person name="Sterndorff E.B."/>
            <person name="Faurdal D."/>
            <person name="Vuksanovic O."/>
            <person name="Mourched A.-S."/>
            <person name="Charusanti P."/>
            <person name="Shaw S."/>
            <person name="Blin K."/>
            <person name="Weber T."/>
        </authorList>
    </citation>
    <scope>NUCLEOTIDE SEQUENCE</scope>
    <source>
        <strain evidence="1">NBC_00008</strain>
    </source>
</reference>